<comment type="caution">
    <text evidence="1">The sequence shown here is derived from an EMBL/GenBank/DDBJ whole genome shotgun (WGS) entry which is preliminary data.</text>
</comment>
<dbReference type="Proteomes" id="UP001144978">
    <property type="component" value="Unassembled WGS sequence"/>
</dbReference>
<accession>A0ACC1PWE9</accession>
<evidence type="ECO:0000313" key="2">
    <source>
        <dbReference type="Proteomes" id="UP001144978"/>
    </source>
</evidence>
<dbReference type="EMBL" id="JANSHE010001377">
    <property type="protein sequence ID" value="KAJ3002980.1"/>
    <property type="molecule type" value="Genomic_DNA"/>
</dbReference>
<gene>
    <name evidence="1" type="ORF">NUW54_g5553</name>
</gene>
<keyword evidence="2" id="KW-1185">Reference proteome</keyword>
<protein>
    <submittedName>
        <fullName evidence="1">Uncharacterized protein</fullName>
    </submittedName>
</protein>
<reference evidence="1" key="1">
    <citation type="submission" date="2022-08" db="EMBL/GenBank/DDBJ databases">
        <title>Genome Sequence of Pycnoporus sanguineus.</title>
        <authorList>
            <person name="Buettner E."/>
        </authorList>
    </citation>
    <scope>NUCLEOTIDE SEQUENCE</scope>
    <source>
        <strain evidence="1">CG-C14</strain>
    </source>
</reference>
<organism evidence="1 2">
    <name type="scientific">Trametes sanguinea</name>
    <dbReference type="NCBI Taxonomy" id="158606"/>
    <lineage>
        <taxon>Eukaryota</taxon>
        <taxon>Fungi</taxon>
        <taxon>Dikarya</taxon>
        <taxon>Basidiomycota</taxon>
        <taxon>Agaricomycotina</taxon>
        <taxon>Agaricomycetes</taxon>
        <taxon>Polyporales</taxon>
        <taxon>Polyporaceae</taxon>
        <taxon>Trametes</taxon>
    </lineage>
</organism>
<evidence type="ECO:0000313" key="1">
    <source>
        <dbReference type="EMBL" id="KAJ3002980.1"/>
    </source>
</evidence>
<name>A0ACC1PWE9_9APHY</name>
<sequence>MSGGSSRSDTTTAGPPPAGATSDVGCDTGSGAWNTPLARTENCTQRYGFERKDYLYRYPRLAVESKRVTVGPMPVEEFLNTFLHVSESAMQDMPSPENAFNGIGTINCEKDIYVPLAKALNADKAAARPSRCPGFCFRITANHPDLSNGKIGSTKPDIICYANRHMHAAEAENDDPPVSRANMGFAATCIEIKPNKSDDHYRDPPPGAELGSHVFPLGNTEYSLTKKYDDFLETFGQNSAYAREDRALDPLGSFGSVVTSFDYADPEVVSKVKAASGDSIRLGLDTIGLRDSQRISAEVVAPGGGKVVYILQVIPDATARTDVQRIYTLLYWALGREFSFGPGANHPVRPEDSWNAQCAEGQLVLTGQQWVRASCCVSVVCVEDGWLTAAMGM</sequence>
<proteinExistence type="predicted"/>